<reference evidence="2 3" key="1">
    <citation type="submission" date="2019-07" db="EMBL/GenBank/DDBJ databases">
        <title>Qingshengfaniella alkalisoli gen. nov., sp. nov., isolated from saline soil.</title>
        <authorList>
            <person name="Xu L."/>
            <person name="Huang X.-X."/>
            <person name="Sun J.-Q."/>
        </authorList>
    </citation>
    <scope>NUCLEOTIDE SEQUENCE [LARGE SCALE GENOMIC DNA]</scope>
    <source>
        <strain evidence="2 3">DSM 27279</strain>
    </source>
</reference>
<dbReference type="InterPro" id="IPR013154">
    <property type="entry name" value="ADH-like_N"/>
</dbReference>
<organism evidence="2 3">
    <name type="scientific">Verticiella sediminum</name>
    <dbReference type="NCBI Taxonomy" id="1247510"/>
    <lineage>
        <taxon>Bacteria</taxon>
        <taxon>Pseudomonadati</taxon>
        <taxon>Pseudomonadota</taxon>
        <taxon>Betaproteobacteria</taxon>
        <taxon>Burkholderiales</taxon>
        <taxon>Alcaligenaceae</taxon>
        <taxon>Verticiella</taxon>
    </lineage>
</organism>
<dbReference type="PANTHER" id="PTHR45033:SF2">
    <property type="entry name" value="ZINC-TYPE ALCOHOL DEHYDROGENASE-LIKE PROTEIN C1773.06C"/>
    <property type="match status" value="1"/>
</dbReference>
<dbReference type="Pfam" id="PF08240">
    <property type="entry name" value="ADH_N"/>
    <property type="match status" value="1"/>
</dbReference>
<dbReference type="SUPFAM" id="SSF51735">
    <property type="entry name" value="NAD(P)-binding Rossmann-fold domains"/>
    <property type="match status" value="1"/>
</dbReference>
<dbReference type="RefSeq" id="WP_143949324.1">
    <property type="nucleotide sequence ID" value="NZ_BAABMB010000001.1"/>
</dbReference>
<dbReference type="Gene3D" id="3.40.50.720">
    <property type="entry name" value="NAD(P)-binding Rossmann-like Domain"/>
    <property type="match status" value="1"/>
</dbReference>
<dbReference type="CDD" id="cd08276">
    <property type="entry name" value="MDR7"/>
    <property type="match status" value="1"/>
</dbReference>
<sequence length="339" mass="36111">MRAYRFDTLGSLAGLAVHHEDTPQPQRGEVLVRVRAVALNYRDLAIGIGEYIHPTEPGLIPCSDAAGEVMAVGEGVDAFAPGDAVIGCFHPRWFGGRPPFAMRGGSESYGSTTDGWLCEYKVVSQEAVTAMPPHLSFEEAATLPCAGTTAWSALAGTAPIRAGDTVLTLGTGGVSVFAVQIALTLGATVVATTSNSIKAEQLRALGAHHVIDYTRDRKWGLTAKAFANGYGVDRVVEVGGPATLEQSLHAVRWGGEVVLIGFLSRERPSIDYFHLKGSGAAIRSISVGDRVALEELVRTVTARGLRPVIDRCFDFEQAPDAFRHLQGQQHIGKIVVRVA</sequence>
<dbReference type="SMART" id="SM00829">
    <property type="entry name" value="PKS_ER"/>
    <property type="match status" value="1"/>
</dbReference>
<dbReference type="EMBL" id="VLTJ01000029">
    <property type="protein sequence ID" value="TSH92958.1"/>
    <property type="molecule type" value="Genomic_DNA"/>
</dbReference>
<evidence type="ECO:0000313" key="3">
    <source>
        <dbReference type="Proteomes" id="UP000318405"/>
    </source>
</evidence>
<comment type="caution">
    <text evidence="2">The sequence shown here is derived from an EMBL/GenBank/DDBJ whole genome shotgun (WGS) entry which is preliminary data.</text>
</comment>
<dbReference type="Pfam" id="PF00107">
    <property type="entry name" value="ADH_zinc_N"/>
    <property type="match status" value="1"/>
</dbReference>
<dbReference type="Proteomes" id="UP000318405">
    <property type="component" value="Unassembled WGS sequence"/>
</dbReference>
<gene>
    <name evidence="2" type="ORF">FOZ76_16355</name>
</gene>
<dbReference type="OrthoDB" id="5484143at2"/>
<dbReference type="Gene3D" id="3.90.180.10">
    <property type="entry name" value="Medium-chain alcohol dehydrogenases, catalytic domain"/>
    <property type="match status" value="1"/>
</dbReference>
<proteinExistence type="predicted"/>
<dbReference type="InterPro" id="IPR011032">
    <property type="entry name" value="GroES-like_sf"/>
</dbReference>
<dbReference type="PANTHER" id="PTHR45033">
    <property type="match status" value="1"/>
</dbReference>
<keyword evidence="3" id="KW-1185">Reference proteome</keyword>
<dbReference type="InterPro" id="IPR013149">
    <property type="entry name" value="ADH-like_C"/>
</dbReference>
<name>A0A556AJ74_9BURK</name>
<dbReference type="SUPFAM" id="SSF50129">
    <property type="entry name" value="GroES-like"/>
    <property type="match status" value="1"/>
</dbReference>
<dbReference type="AlphaFoldDB" id="A0A556AJ74"/>
<protein>
    <submittedName>
        <fullName evidence="2">NAD(P)-dependent alcohol dehydrogenase</fullName>
    </submittedName>
</protein>
<dbReference type="InterPro" id="IPR020843">
    <property type="entry name" value="ER"/>
</dbReference>
<dbReference type="GO" id="GO:0016491">
    <property type="term" value="F:oxidoreductase activity"/>
    <property type="evidence" value="ECO:0007669"/>
    <property type="project" value="InterPro"/>
</dbReference>
<feature type="domain" description="Enoyl reductase (ER)" evidence="1">
    <location>
        <begin position="10"/>
        <end position="336"/>
    </location>
</feature>
<dbReference type="InterPro" id="IPR036291">
    <property type="entry name" value="NAD(P)-bd_dom_sf"/>
</dbReference>
<evidence type="ECO:0000313" key="2">
    <source>
        <dbReference type="EMBL" id="TSH92958.1"/>
    </source>
</evidence>
<accession>A0A556AJ74</accession>
<dbReference type="InterPro" id="IPR052711">
    <property type="entry name" value="Zinc_ADH-like"/>
</dbReference>
<evidence type="ECO:0000259" key="1">
    <source>
        <dbReference type="SMART" id="SM00829"/>
    </source>
</evidence>